<accession>A0AAW5IK41</accession>
<dbReference type="AlphaFoldDB" id="A0AAW5IK41"/>
<sequence>MAQAQKQKKIYNRPHCKVFLKNGKVVDSYLMAGHNLIHRTDSAIKLSNNPNAFFPKTEKYYNEEVDSMLEWNDRNPEYILHYVPVKIRYSYTEDSTAVDSLSYPVLAMRFYKGKNVEGFMIWDMLNGFRYLYKTTEMNVAHAYIGEKHRLTESRKQTMAEEFKKYPRFVNFINSLKVNSFKDNPPYILNQLDVIIEEAKH</sequence>
<gene>
    <name evidence="1" type="ORF">NNC64_09705</name>
</gene>
<name>A0AAW5IK41_9BACT</name>
<dbReference type="RefSeq" id="WP_147327927.1">
    <property type="nucleotide sequence ID" value="NZ_CABOGV010000049.1"/>
</dbReference>
<proteinExistence type="predicted"/>
<protein>
    <submittedName>
        <fullName evidence="1">Uncharacterized protein</fullName>
    </submittedName>
</protein>
<reference evidence="1" key="1">
    <citation type="submission" date="2022-07" db="EMBL/GenBank/DDBJ databases">
        <title>Prevotella copri.</title>
        <authorList>
            <person name="Yang C."/>
        </authorList>
    </citation>
    <scope>NUCLEOTIDE SEQUENCE</scope>
    <source>
        <strain evidence="1">HF2107</strain>
    </source>
</reference>
<comment type="caution">
    <text evidence="1">The sequence shown here is derived from an EMBL/GenBank/DDBJ whole genome shotgun (WGS) entry which is preliminary data.</text>
</comment>
<dbReference type="Proteomes" id="UP001205531">
    <property type="component" value="Unassembled WGS sequence"/>
</dbReference>
<dbReference type="EMBL" id="JANDWZ010000020">
    <property type="protein sequence ID" value="MCP9564829.1"/>
    <property type="molecule type" value="Genomic_DNA"/>
</dbReference>
<evidence type="ECO:0000313" key="1">
    <source>
        <dbReference type="EMBL" id="MCP9564829.1"/>
    </source>
</evidence>
<evidence type="ECO:0000313" key="2">
    <source>
        <dbReference type="Proteomes" id="UP001205531"/>
    </source>
</evidence>
<organism evidence="1 2">
    <name type="scientific">Segatella copri</name>
    <dbReference type="NCBI Taxonomy" id="165179"/>
    <lineage>
        <taxon>Bacteria</taxon>
        <taxon>Pseudomonadati</taxon>
        <taxon>Bacteroidota</taxon>
        <taxon>Bacteroidia</taxon>
        <taxon>Bacteroidales</taxon>
        <taxon>Prevotellaceae</taxon>
        <taxon>Segatella</taxon>
    </lineage>
</organism>